<proteinExistence type="predicted"/>
<dbReference type="EMBL" id="VLLC01000012">
    <property type="protein sequence ID" value="TWI71790.1"/>
    <property type="molecule type" value="Genomic_DNA"/>
</dbReference>
<gene>
    <name evidence="1" type="ORF">LZ24_01806</name>
</gene>
<protein>
    <submittedName>
        <fullName evidence="1">Uncharacterized protein</fullName>
    </submittedName>
</protein>
<reference evidence="1 2" key="1">
    <citation type="submission" date="2019-07" db="EMBL/GenBank/DDBJ databases">
        <title>Genome sequencing of 100 strains of the haloalkaliphilic chemolithoautotrophic sulfur-oxidizing bacterium Thioalkalivibrio.</title>
        <authorList>
            <person name="Muyzer G."/>
        </authorList>
    </citation>
    <scope>NUCLEOTIDE SEQUENCE [LARGE SCALE GENOMIC DNA]</scope>
    <source>
        <strain evidence="1 2">ASO4-4</strain>
    </source>
</reference>
<comment type="caution">
    <text evidence="1">The sequence shown here is derived from an EMBL/GenBank/DDBJ whole genome shotgun (WGS) entry which is preliminary data.</text>
</comment>
<sequence length="180" mass="20461">MEPGEGTVFFTGGMLEILDAALPVAEESVAGFYKMSTSGWGRLRYDVKTAKDLFDHEHADHAYAQVLRYVGIPWQRSTQASAFTAYRICLQDGSILRCLRENRQISEMAFLVYILVHELVHVVRFSRHLQLFEASAEVRMQEEKKVQEITDSIASEIMIAGMDVVRSFFYHNKGSGLDSF</sequence>
<organism evidence="1 2">
    <name type="scientific">Desulfobotulus alkaliphilus</name>
    <dbReference type="NCBI Taxonomy" id="622671"/>
    <lineage>
        <taxon>Bacteria</taxon>
        <taxon>Pseudomonadati</taxon>
        <taxon>Thermodesulfobacteriota</taxon>
        <taxon>Desulfobacteria</taxon>
        <taxon>Desulfobacterales</taxon>
        <taxon>Desulfobacteraceae</taxon>
        <taxon>Desulfobotulus</taxon>
    </lineage>
</organism>
<evidence type="ECO:0000313" key="2">
    <source>
        <dbReference type="Proteomes" id="UP000318307"/>
    </source>
</evidence>
<dbReference type="AlphaFoldDB" id="A0A562RTV8"/>
<dbReference type="Proteomes" id="UP000318307">
    <property type="component" value="Unassembled WGS sequence"/>
</dbReference>
<accession>A0A562RTV8</accession>
<name>A0A562RTV8_9BACT</name>
<evidence type="ECO:0000313" key="1">
    <source>
        <dbReference type="EMBL" id="TWI71790.1"/>
    </source>
</evidence>
<keyword evidence="2" id="KW-1185">Reference proteome</keyword>